<reference evidence="2" key="1">
    <citation type="journal article" date="2019" name="Sci. Rep.">
        <title>Draft genome of Tanacetum cinerariifolium, the natural source of mosquito coil.</title>
        <authorList>
            <person name="Yamashiro T."/>
            <person name="Shiraishi A."/>
            <person name="Satake H."/>
            <person name="Nakayama K."/>
        </authorList>
    </citation>
    <scope>NUCLEOTIDE SEQUENCE</scope>
</reference>
<feature type="region of interest" description="Disordered" evidence="1">
    <location>
        <begin position="224"/>
        <end position="391"/>
    </location>
</feature>
<dbReference type="EMBL" id="BKCJ010006230">
    <property type="protein sequence ID" value="GEU71044.1"/>
    <property type="molecule type" value="Genomic_DNA"/>
</dbReference>
<accession>A0A6L2MEW6</accession>
<feature type="compositionally biased region" description="Acidic residues" evidence="1">
    <location>
        <begin position="369"/>
        <end position="389"/>
    </location>
</feature>
<name>A0A6L2MEW6_TANCI</name>
<organism evidence="2">
    <name type="scientific">Tanacetum cinerariifolium</name>
    <name type="common">Dalmatian daisy</name>
    <name type="synonym">Chrysanthemum cinerariifolium</name>
    <dbReference type="NCBI Taxonomy" id="118510"/>
    <lineage>
        <taxon>Eukaryota</taxon>
        <taxon>Viridiplantae</taxon>
        <taxon>Streptophyta</taxon>
        <taxon>Embryophyta</taxon>
        <taxon>Tracheophyta</taxon>
        <taxon>Spermatophyta</taxon>
        <taxon>Magnoliopsida</taxon>
        <taxon>eudicotyledons</taxon>
        <taxon>Gunneridae</taxon>
        <taxon>Pentapetalae</taxon>
        <taxon>asterids</taxon>
        <taxon>campanulids</taxon>
        <taxon>Asterales</taxon>
        <taxon>Asteraceae</taxon>
        <taxon>Asteroideae</taxon>
        <taxon>Anthemideae</taxon>
        <taxon>Anthemidinae</taxon>
        <taxon>Tanacetum</taxon>
    </lineage>
</organism>
<evidence type="ECO:0000256" key="1">
    <source>
        <dbReference type="SAM" id="MobiDB-lite"/>
    </source>
</evidence>
<dbReference type="AlphaFoldDB" id="A0A6L2MEW6"/>
<proteinExistence type="predicted"/>
<sequence>MSTNSRSRFDEPASEEEALSLICELGHSGEIKVQILYGMYYKKNLDFVALIWEDLAYQIDNIDSNKQDKMFYPRFMKIITHHFLDKDKSISMRNRTFMHTTRDDSLLDTIRFISKHTDTQVYGAIIPKAMKNLALMDSVAYKTYYAISLGAEPTKLRKSQKKSDSAISFEESHSKKMFAKAKKVAATNPKLTKKKAPVKAGRGKGLNVLSKVALYESAQLKKATKRSHKDFHISQASGSGDGTDFESRVLDEQHRKTSGTDEGTSTIPGVPDVPKYDSESKKESWGDNGEEEDDDENDSEDESNNGDNDDDGNDGDGDGDVDVDVDDDANDDDNQEDDETNNDDKETDSDRTESDKIKILVLNQSSTEYYEEEEENINDKETIDEEEDNEVTKELWGKPTKCFSRLGFKQEDEDAHVTLTPVIDTQKTDEPVLSYFVSSDFTSKLLNLENPSPADNEISSLMDTTASHAMAKPVITSIFTITIPPPPLFFNPFPQQATPTPTPTNSESTTVVPALLNFTYVFRFNDRVTNLEKDLSELKQVD</sequence>
<gene>
    <name evidence="2" type="ORF">Tci_043022</name>
</gene>
<feature type="compositionally biased region" description="Acidic residues" evidence="1">
    <location>
        <begin position="288"/>
        <end position="341"/>
    </location>
</feature>
<feature type="compositionally biased region" description="Basic and acidic residues" evidence="1">
    <location>
        <begin position="245"/>
        <end position="259"/>
    </location>
</feature>
<feature type="compositionally biased region" description="Basic and acidic residues" evidence="1">
    <location>
        <begin position="342"/>
        <end position="358"/>
    </location>
</feature>
<feature type="compositionally biased region" description="Basic and acidic residues" evidence="1">
    <location>
        <begin position="274"/>
        <end position="285"/>
    </location>
</feature>
<evidence type="ECO:0000313" key="2">
    <source>
        <dbReference type="EMBL" id="GEU71044.1"/>
    </source>
</evidence>
<comment type="caution">
    <text evidence="2">The sequence shown here is derived from an EMBL/GenBank/DDBJ whole genome shotgun (WGS) entry which is preliminary data.</text>
</comment>
<protein>
    <submittedName>
        <fullName evidence="2">Uncharacterized protein</fullName>
    </submittedName>
</protein>